<protein>
    <submittedName>
        <fullName evidence="1">Uncharacterized protein</fullName>
    </submittedName>
</protein>
<dbReference type="KEGG" id="lnu:N7U66_03390"/>
<organism evidence="1 2">
    <name type="scientific">Lacinutrix neustonica</name>
    <dbReference type="NCBI Taxonomy" id="2980107"/>
    <lineage>
        <taxon>Bacteria</taxon>
        <taxon>Pseudomonadati</taxon>
        <taxon>Bacteroidota</taxon>
        <taxon>Flavobacteriia</taxon>
        <taxon>Flavobacteriales</taxon>
        <taxon>Flavobacteriaceae</taxon>
        <taxon>Lacinutrix</taxon>
    </lineage>
</organism>
<proteinExistence type="predicted"/>
<reference evidence="1" key="1">
    <citation type="submission" date="2022-11" db="EMBL/GenBank/DDBJ databases">
        <title>Lacinutrix neustonica HL-RS19T sp. nov., isolated from the surface microlayer sample of brackish Lake Shihwa.</title>
        <authorList>
            <person name="Choi J.Y."/>
            <person name="Hwang C.Y."/>
        </authorList>
    </citation>
    <scope>NUCLEOTIDE SEQUENCE</scope>
    <source>
        <strain evidence="1">HL-RS19</strain>
    </source>
</reference>
<dbReference type="Proteomes" id="UP001164705">
    <property type="component" value="Chromosome"/>
</dbReference>
<dbReference type="AlphaFoldDB" id="A0A9E8MW83"/>
<sequence length="112" mass="11694">MLSGTVGGGSYVYNWNVTPVSTNGNQFTFNPFNSTQLQVTVQSATNTAANCSGTATIDIEVYPGATLNMTLIEGVSCTDQADGQVSLVISGEQGTGYVDQAPFEVINATYPI</sequence>
<gene>
    <name evidence="1" type="ORF">N7U66_03390</name>
</gene>
<dbReference type="RefSeq" id="WP_267677326.1">
    <property type="nucleotide sequence ID" value="NZ_CP113088.1"/>
</dbReference>
<name>A0A9E8MW83_9FLAO</name>
<evidence type="ECO:0000313" key="2">
    <source>
        <dbReference type="Proteomes" id="UP001164705"/>
    </source>
</evidence>
<evidence type="ECO:0000313" key="1">
    <source>
        <dbReference type="EMBL" id="WAC02728.1"/>
    </source>
</evidence>
<keyword evidence="2" id="KW-1185">Reference proteome</keyword>
<dbReference type="EMBL" id="CP113088">
    <property type="protein sequence ID" value="WAC02728.1"/>
    <property type="molecule type" value="Genomic_DNA"/>
</dbReference>
<accession>A0A9E8MW83</accession>